<keyword evidence="1" id="KW-0812">Transmembrane</keyword>
<dbReference type="STRING" id="234267.Acid_5585"/>
<keyword evidence="1" id="KW-1133">Transmembrane helix</keyword>
<name>Q01UY3_SOLUE</name>
<organism evidence="3">
    <name type="scientific">Solibacter usitatus (strain Ellin6076)</name>
    <dbReference type="NCBI Taxonomy" id="234267"/>
    <lineage>
        <taxon>Bacteria</taxon>
        <taxon>Pseudomonadati</taxon>
        <taxon>Acidobacteriota</taxon>
        <taxon>Terriglobia</taxon>
        <taxon>Bryobacterales</taxon>
        <taxon>Solibacteraceae</taxon>
        <taxon>Candidatus Solibacter</taxon>
    </lineage>
</organism>
<dbReference type="KEGG" id="sus:Acid_5585"/>
<feature type="transmembrane region" description="Helical" evidence="1">
    <location>
        <begin position="112"/>
        <end position="132"/>
    </location>
</feature>
<dbReference type="PANTHER" id="PTHR40076:SF1">
    <property type="entry name" value="MEMBRANE PROTEIN"/>
    <property type="match status" value="1"/>
</dbReference>
<dbReference type="EMBL" id="CP000473">
    <property type="protein sequence ID" value="ABJ86532.1"/>
    <property type="molecule type" value="Genomic_DNA"/>
</dbReference>
<reference evidence="3" key="1">
    <citation type="submission" date="2006-10" db="EMBL/GenBank/DDBJ databases">
        <title>Complete sequence of Solibacter usitatus Ellin6076.</title>
        <authorList>
            <consortium name="US DOE Joint Genome Institute"/>
            <person name="Copeland A."/>
            <person name="Lucas S."/>
            <person name="Lapidus A."/>
            <person name="Barry K."/>
            <person name="Detter J.C."/>
            <person name="Glavina del Rio T."/>
            <person name="Hammon N."/>
            <person name="Israni S."/>
            <person name="Dalin E."/>
            <person name="Tice H."/>
            <person name="Pitluck S."/>
            <person name="Thompson L.S."/>
            <person name="Brettin T."/>
            <person name="Bruce D."/>
            <person name="Han C."/>
            <person name="Tapia R."/>
            <person name="Gilna P."/>
            <person name="Schmutz J."/>
            <person name="Larimer F."/>
            <person name="Land M."/>
            <person name="Hauser L."/>
            <person name="Kyrpides N."/>
            <person name="Mikhailova N."/>
            <person name="Janssen P.H."/>
            <person name="Kuske C.R."/>
            <person name="Richardson P."/>
        </authorList>
    </citation>
    <scope>NUCLEOTIDE SEQUENCE</scope>
    <source>
        <strain evidence="3">Ellin6076</strain>
    </source>
</reference>
<feature type="domain" description="Zinc-ribbon" evidence="2">
    <location>
        <begin position="2"/>
        <end position="24"/>
    </location>
</feature>
<dbReference type="InterPro" id="IPR026870">
    <property type="entry name" value="Zinc_ribbon_dom"/>
</dbReference>
<dbReference type="OrthoDB" id="5516623at2"/>
<keyword evidence="1" id="KW-0472">Membrane</keyword>
<feature type="transmembrane region" description="Helical" evidence="1">
    <location>
        <begin position="177"/>
        <end position="204"/>
    </location>
</feature>
<dbReference type="InterPro" id="IPR010380">
    <property type="entry name" value="DUF975"/>
</dbReference>
<dbReference type="PANTHER" id="PTHR40076">
    <property type="entry name" value="MEMBRANE PROTEIN-RELATED"/>
    <property type="match status" value="1"/>
</dbReference>
<feature type="transmembrane region" description="Helical" evidence="1">
    <location>
        <begin position="65"/>
        <end position="91"/>
    </location>
</feature>
<dbReference type="InParanoid" id="Q01UY3"/>
<evidence type="ECO:0000256" key="1">
    <source>
        <dbReference type="SAM" id="Phobius"/>
    </source>
</evidence>
<accession>Q01UY3</accession>
<dbReference type="Pfam" id="PF13240">
    <property type="entry name" value="Zn_Ribbon_1"/>
    <property type="match status" value="1"/>
</dbReference>
<proteinExistence type="predicted"/>
<gene>
    <name evidence="3" type="ordered locus">Acid_5585</name>
</gene>
<evidence type="ECO:0000259" key="2">
    <source>
        <dbReference type="Pfam" id="PF13240"/>
    </source>
</evidence>
<evidence type="ECO:0000313" key="3">
    <source>
        <dbReference type="EMBL" id="ABJ86532.1"/>
    </source>
</evidence>
<protein>
    <recommendedName>
        <fullName evidence="2">Zinc-ribbon domain-containing protein</fullName>
    </recommendedName>
</protein>
<dbReference type="AlphaFoldDB" id="Q01UY3"/>
<dbReference type="eggNOG" id="COG5523">
    <property type="taxonomic scope" value="Bacteria"/>
</dbReference>
<sequence length="232" mass="25050">MFCHSCGTQVTGDVQFCPNCGQSLAAPVPGSAVVPTFNAPVGITARPGHWIGAGWDMVKADMGNYALLGLAFIALNALVPVILQGPLFAGFHIYCMKRILGRNAEFPDLFKGFNFFVPTLVASLIISLFVFAGSLLCVIPGLVLAAMYKFTYLFIVDKRMDFWPAMQASHAVVKNDYFGFTMFLLLMALVNILGALCCVIGLLISIPVTLAAITIAYQELVGFDPTTPDRIL</sequence>
<feature type="transmembrane region" description="Helical" evidence="1">
    <location>
        <begin position="138"/>
        <end position="156"/>
    </location>
</feature>
<dbReference type="HOGENOM" id="CLU_073576_0_0_0"/>